<dbReference type="OrthoDB" id="3942062at2759"/>
<comment type="similarity">
    <text evidence="1">Belongs to the VPS72/YL1 family.</text>
</comment>
<dbReference type="AlphaFoldDB" id="A0A8H4R5X3"/>
<dbReference type="InterPro" id="IPR013272">
    <property type="entry name" value="Vps72/YL1_C"/>
</dbReference>
<name>A0A8H4R5X3_9HELO</name>
<dbReference type="PANTHER" id="PTHR13275:SF4">
    <property type="entry name" value="VACUOLAR PROTEIN SORTING-ASSOCIATED PROTEIN 72 HOMOLOG"/>
    <property type="match status" value="1"/>
</dbReference>
<feature type="region of interest" description="Disordered" evidence="2">
    <location>
        <begin position="230"/>
        <end position="255"/>
    </location>
</feature>
<evidence type="ECO:0000313" key="5">
    <source>
        <dbReference type="Proteomes" id="UP000566819"/>
    </source>
</evidence>
<feature type="compositionally biased region" description="Pro residues" evidence="2">
    <location>
        <begin position="430"/>
        <end position="443"/>
    </location>
</feature>
<accession>A0A8H4R5X3</accession>
<feature type="compositionally biased region" description="Acidic residues" evidence="2">
    <location>
        <begin position="14"/>
        <end position="33"/>
    </location>
</feature>
<dbReference type="EMBL" id="JAAMPI010001833">
    <property type="protein sequence ID" value="KAF4622776.1"/>
    <property type="molecule type" value="Genomic_DNA"/>
</dbReference>
<feature type="compositionally biased region" description="Acidic residues" evidence="2">
    <location>
        <begin position="57"/>
        <end position="96"/>
    </location>
</feature>
<evidence type="ECO:0000256" key="1">
    <source>
        <dbReference type="ARBA" id="ARBA00006832"/>
    </source>
</evidence>
<evidence type="ECO:0000313" key="4">
    <source>
        <dbReference type="EMBL" id="KAF4622776.1"/>
    </source>
</evidence>
<feature type="compositionally biased region" description="Basic and acidic residues" evidence="2">
    <location>
        <begin position="108"/>
        <end position="119"/>
    </location>
</feature>
<evidence type="ECO:0000259" key="3">
    <source>
        <dbReference type="SMART" id="SM00993"/>
    </source>
</evidence>
<gene>
    <name evidence="4" type="ORF">G7Y89_g14250</name>
</gene>
<dbReference type="InterPro" id="IPR046757">
    <property type="entry name" value="YL1_N"/>
</dbReference>
<dbReference type="GO" id="GO:0005634">
    <property type="term" value="C:nucleus"/>
    <property type="evidence" value="ECO:0007669"/>
    <property type="project" value="TreeGrafter"/>
</dbReference>
<proteinExistence type="inferred from homology"/>
<dbReference type="PANTHER" id="PTHR13275">
    <property type="entry name" value="YL-1 PROTEIN TRANSCRIPTION FACTOR-LIKE 1"/>
    <property type="match status" value="1"/>
</dbReference>
<dbReference type="SMART" id="SM00993">
    <property type="entry name" value="YL1_C"/>
    <property type="match status" value="1"/>
</dbReference>
<feature type="region of interest" description="Disordered" evidence="2">
    <location>
        <begin position="483"/>
        <end position="508"/>
    </location>
</feature>
<protein>
    <recommendedName>
        <fullName evidence="3">Vps72/YL1 C-terminal domain-containing protein</fullName>
    </recommendedName>
</protein>
<feature type="compositionally biased region" description="Pro residues" evidence="2">
    <location>
        <begin position="398"/>
        <end position="421"/>
    </location>
</feature>
<sequence>MADDHDEDTPMRSEEDDSGSGSESEEQEQEPEVEWLVTSRQRRSTAGNRLTSLLQQEEPDDELELLFAEDEEDEVFEDADDQSDVQMDSSDDDDDQGPAAGADDLDGEKELQKQSQAERKAKRRKLNDGIPKVMRRKVKIDPTASQAPAPRPKKKSERASWIPTAEDAPTRASARGTTKKSKQQLHKQMIEREIKRLRQLANMEKAAAAKEAAKKPPMTQADRLREAAKIEKANSKSLSRWEEMEQQREEEQRERLAKLQNRTMEGPVITWWSGMAEWVGGKLRKVGRSLTINEKEKAGRKRKAAEMEADEARQPSLPVDASIQPAGDSRAPPDTIVVKPPKKEKDSADTPNAPVASSEAIPSASATETKKDAEETSPIIAPPVNPIPQPSQVQALEPPRPSPILAPPPMHGPYPPPPNPNAPRASSVLAPPPLHPAFIPQPPNQASRHPNFQLAPPIQPAFDGSAPLPGFGYNFMATNPHLLPGQNNPFATASQPPPPQPSTPPPPAIEHAAINHIILSNFDETAIKDKDVQTQILFNRKFHKAPSRSPYLLPSPSIPSFSPPISSNHPLPKSKLTCHPLETKSKTELCAITSYPAKYRDPLTGLLYCNSFAYKEIQRLQRGDYKWSKLVGAYVGQGTYAARGVPERFLGGNPLAPKAVKADGQVVEGGSAVVGESATGSGSGSG</sequence>
<feature type="compositionally biased region" description="Pro residues" evidence="2">
    <location>
        <begin position="380"/>
        <end position="389"/>
    </location>
</feature>
<dbReference type="Pfam" id="PF05764">
    <property type="entry name" value="YL1"/>
    <property type="match status" value="1"/>
</dbReference>
<keyword evidence="5" id="KW-1185">Reference proteome</keyword>
<dbReference type="Pfam" id="PF08265">
    <property type="entry name" value="YL1_C"/>
    <property type="match status" value="1"/>
</dbReference>
<comment type="caution">
    <text evidence="4">The sequence shown here is derived from an EMBL/GenBank/DDBJ whole genome shotgun (WGS) entry which is preliminary data.</text>
</comment>
<feature type="domain" description="Vps72/YL1 C-terminal" evidence="3">
    <location>
        <begin position="588"/>
        <end position="617"/>
    </location>
</feature>
<feature type="region of interest" description="Disordered" evidence="2">
    <location>
        <begin position="283"/>
        <end position="461"/>
    </location>
</feature>
<feature type="compositionally biased region" description="Pro residues" evidence="2">
    <location>
        <begin position="495"/>
        <end position="508"/>
    </location>
</feature>
<feature type="compositionally biased region" description="Basic and acidic residues" evidence="2">
    <location>
        <begin position="304"/>
        <end position="313"/>
    </location>
</feature>
<feature type="region of interest" description="Disordered" evidence="2">
    <location>
        <begin position="1"/>
        <end position="187"/>
    </location>
</feature>
<evidence type="ECO:0000256" key="2">
    <source>
        <dbReference type="SAM" id="MobiDB-lite"/>
    </source>
</evidence>
<organism evidence="4 5">
    <name type="scientific">Cudoniella acicularis</name>
    <dbReference type="NCBI Taxonomy" id="354080"/>
    <lineage>
        <taxon>Eukaryota</taxon>
        <taxon>Fungi</taxon>
        <taxon>Dikarya</taxon>
        <taxon>Ascomycota</taxon>
        <taxon>Pezizomycotina</taxon>
        <taxon>Leotiomycetes</taxon>
        <taxon>Helotiales</taxon>
        <taxon>Tricladiaceae</taxon>
        <taxon>Cudoniella</taxon>
    </lineage>
</organism>
<dbReference type="Proteomes" id="UP000566819">
    <property type="component" value="Unassembled WGS sequence"/>
</dbReference>
<reference evidence="4 5" key="1">
    <citation type="submission" date="2020-03" db="EMBL/GenBank/DDBJ databases">
        <title>Draft Genome Sequence of Cudoniella acicularis.</title>
        <authorList>
            <person name="Buettner E."/>
            <person name="Kellner H."/>
        </authorList>
    </citation>
    <scope>NUCLEOTIDE SEQUENCE [LARGE SCALE GENOMIC DNA]</scope>
    <source>
        <strain evidence="4 5">DSM 108380</strain>
    </source>
</reference>